<feature type="transmembrane region" description="Helical" evidence="10">
    <location>
        <begin position="403"/>
        <end position="423"/>
    </location>
</feature>
<dbReference type="Pfam" id="PF00083">
    <property type="entry name" value="Sugar_tr"/>
    <property type="match status" value="1"/>
</dbReference>
<dbReference type="SUPFAM" id="SSF103473">
    <property type="entry name" value="MFS general substrate transporter"/>
    <property type="match status" value="1"/>
</dbReference>
<dbReference type="InterPro" id="IPR050814">
    <property type="entry name" value="Myo-inositol_Transporter"/>
</dbReference>
<proteinExistence type="inferred from homology"/>
<evidence type="ECO:0000256" key="9">
    <source>
        <dbReference type="RuleBase" id="RU003346"/>
    </source>
</evidence>
<dbReference type="InterPro" id="IPR003663">
    <property type="entry name" value="Sugar/inositol_transpt"/>
</dbReference>
<organism evidence="12 13">
    <name type="scientific">Candidatus Pantoea floridensis</name>
    <dbReference type="NCBI Taxonomy" id="1938870"/>
    <lineage>
        <taxon>Bacteria</taxon>
        <taxon>Pseudomonadati</taxon>
        <taxon>Pseudomonadota</taxon>
        <taxon>Gammaproteobacteria</taxon>
        <taxon>Enterobacterales</taxon>
        <taxon>Erwiniaceae</taxon>
        <taxon>Pantoea</taxon>
    </lineage>
</organism>
<protein>
    <submittedName>
        <fullName evidence="12">MFS transporter, sugar porter (SP) family</fullName>
    </submittedName>
</protein>
<dbReference type="GO" id="GO:0022857">
    <property type="term" value="F:transmembrane transporter activity"/>
    <property type="evidence" value="ECO:0007669"/>
    <property type="project" value="InterPro"/>
</dbReference>
<dbReference type="InterPro" id="IPR036259">
    <property type="entry name" value="MFS_trans_sf"/>
</dbReference>
<evidence type="ECO:0000256" key="2">
    <source>
        <dbReference type="ARBA" id="ARBA00010992"/>
    </source>
</evidence>
<gene>
    <name evidence="12" type="ORF">SAMN06273570_4889</name>
</gene>
<feature type="transmembrane region" description="Helical" evidence="10">
    <location>
        <begin position="435"/>
        <end position="453"/>
    </location>
</feature>
<dbReference type="NCBIfam" id="TIGR00879">
    <property type="entry name" value="SP"/>
    <property type="match status" value="1"/>
</dbReference>
<feature type="transmembrane region" description="Helical" evidence="10">
    <location>
        <begin position="187"/>
        <end position="210"/>
    </location>
</feature>
<evidence type="ECO:0000256" key="7">
    <source>
        <dbReference type="ARBA" id="ARBA00022989"/>
    </source>
</evidence>
<dbReference type="PANTHER" id="PTHR48020:SF12">
    <property type="entry name" value="PROTON MYO-INOSITOL COTRANSPORTER"/>
    <property type="match status" value="1"/>
</dbReference>
<dbReference type="RefSeq" id="WP_097098306.1">
    <property type="nucleotide sequence ID" value="NZ_OCMY01000002.1"/>
</dbReference>
<keyword evidence="8 10" id="KW-0472">Membrane</keyword>
<evidence type="ECO:0000256" key="10">
    <source>
        <dbReference type="SAM" id="Phobius"/>
    </source>
</evidence>
<dbReference type="OrthoDB" id="5368493at2"/>
<feature type="transmembrane region" description="Helical" evidence="10">
    <location>
        <begin position="266"/>
        <end position="286"/>
    </location>
</feature>
<dbReference type="PANTHER" id="PTHR48020">
    <property type="entry name" value="PROTON MYO-INOSITOL COTRANSPORTER"/>
    <property type="match status" value="1"/>
</dbReference>
<evidence type="ECO:0000313" key="13">
    <source>
        <dbReference type="Proteomes" id="UP000219271"/>
    </source>
</evidence>
<feature type="transmembrane region" description="Helical" evidence="10">
    <location>
        <begin position="160"/>
        <end position="181"/>
    </location>
</feature>
<dbReference type="InterPro" id="IPR005828">
    <property type="entry name" value="MFS_sugar_transport-like"/>
</dbReference>
<evidence type="ECO:0000313" key="12">
    <source>
        <dbReference type="EMBL" id="SOD60880.1"/>
    </source>
</evidence>
<dbReference type="FunFam" id="1.20.1250.20:FF:000218">
    <property type="entry name" value="facilitated trehalose transporter Tret1"/>
    <property type="match status" value="1"/>
</dbReference>
<keyword evidence="7 10" id="KW-1133">Transmembrane helix</keyword>
<evidence type="ECO:0000256" key="8">
    <source>
        <dbReference type="ARBA" id="ARBA00023136"/>
    </source>
</evidence>
<evidence type="ECO:0000256" key="5">
    <source>
        <dbReference type="ARBA" id="ARBA00022597"/>
    </source>
</evidence>
<dbReference type="InterPro" id="IPR005829">
    <property type="entry name" value="Sugar_transporter_CS"/>
</dbReference>
<comment type="similarity">
    <text evidence="2 9">Belongs to the major facilitator superfamily. Sugar transporter (TC 2.A.1.1) family.</text>
</comment>
<name>A0A286DQF7_9GAMM</name>
<feature type="transmembrane region" description="Helical" evidence="10">
    <location>
        <begin position="100"/>
        <end position="120"/>
    </location>
</feature>
<feature type="transmembrane region" description="Helical" evidence="10">
    <location>
        <begin position="126"/>
        <end position="148"/>
    </location>
</feature>
<accession>A0A286DQF7</accession>
<keyword evidence="4" id="KW-1003">Cell membrane</keyword>
<dbReference type="PROSITE" id="PS00217">
    <property type="entry name" value="SUGAR_TRANSPORT_2"/>
    <property type="match status" value="1"/>
</dbReference>
<dbReference type="GO" id="GO:0005886">
    <property type="term" value="C:plasma membrane"/>
    <property type="evidence" value="ECO:0007669"/>
    <property type="project" value="UniProtKB-SubCell"/>
</dbReference>
<feature type="transmembrane region" description="Helical" evidence="10">
    <location>
        <begin position="306"/>
        <end position="326"/>
    </location>
</feature>
<dbReference type="AlphaFoldDB" id="A0A286DQF7"/>
<dbReference type="PROSITE" id="PS50850">
    <property type="entry name" value="MFS"/>
    <property type="match status" value="1"/>
</dbReference>
<dbReference type="PROSITE" id="PS00216">
    <property type="entry name" value="SUGAR_TRANSPORT_1"/>
    <property type="match status" value="1"/>
</dbReference>
<keyword evidence="13" id="KW-1185">Reference proteome</keyword>
<dbReference type="Gene3D" id="1.20.1250.20">
    <property type="entry name" value="MFS general substrate transporter like domains"/>
    <property type="match status" value="1"/>
</dbReference>
<feature type="transmembrane region" description="Helical" evidence="10">
    <location>
        <begin position="68"/>
        <end position="88"/>
    </location>
</feature>
<feature type="domain" description="Major facilitator superfamily (MFS) profile" evidence="11">
    <location>
        <begin position="26"/>
        <end position="457"/>
    </location>
</feature>
<feature type="transmembrane region" description="Helical" evidence="10">
    <location>
        <begin position="366"/>
        <end position="391"/>
    </location>
</feature>
<keyword evidence="3 9" id="KW-0813">Transport</keyword>
<dbReference type="EMBL" id="OCMY01000002">
    <property type="protein sequence ID" value="SOD60880.1"/>
    <property type="molecule type" value="Genomic_DNA"/>
</dbReference>
<dbReference type="InterPro" id="IPR020846">
    <property type="entry name" value="MFS_dom"/>
</dbReference>
<dbReference type="PRINTS" id="PR00171">
    <property type="entry name" value="SUGRTRNSPORT"/>
</dbReference>
<keyword evidence="5" id="KW-0762">Sugar transport</keyword>
<evidence type="ECO:0000256" key="6">
    <source>
        <dbReference type="ARBA" id="ARBA00022692"/>
    </source>
</evidence>
<sequence>METSQQNNEDDSALSNLTVKQRLFFVVLVATMGALAFGYDTGIISGALPYMTLPPDQGGLDLTPFTEGLVTSSLIFGAALGAFLSGYFSDRFGRRITLRSLALIFVAGAIGTALAPNLHVMVAMRFLLGIAVGGGSSTVPVFIAEIAGPKRRAPLVSRNELMIVSGQLLAYVVSALMSYLLNDSHMWRYMLALAMIPGALLFIGTFFVPASPHWMVAEGRIKEASRILHKLRETPREVKKEMAEMRQHAKASRQGPSARELLQQKWVLRLLLVGAGLGIVIQFTGVNAFMYYTPVILKTTGMGTNASIAATIGNGVVSVIATIVGIKAVGRFGRRTMLMTGLTVVIAMQLALGCVLLLMPQDMTQSMFALAAILVFLFFMQMCISPVYWLLMSELFPMKLRGVLTGAAVSFQWICNAAVAFAFPPLLAATGNGAFFIFAAINVGSLIFVITMLPETKGKSLEQIEKEMRERFSEQDQEAADGVA</sequence>
<comment type="subcellular location">
    <subcellularLocation>
        <location evidence="1">Cell membrane</location>
        <topology evidence="1">Multi-pass membrane protein</topology>
    </subcellularLocation>
</comment>
<evidence type="ECO:0000259" key="11">
    <source>
        <dbReference type="PROSITE" id="PS50850"/>
    </source>
</evidence>
<keyword evidence="6 10" id="KW-0812">Transmembrane</keyword>
<feature type="transmembrane region" description="Helical" evidence="10">
    <location>
        <begin position="23"/>
        <end position="48"/>
    </location>
</feature>
<reference evidence="13" key="1">
    <citation type="submission" date="2017-09" db="EMBL/GenBank/DDBJ databases">
        <authorList>
            <person name="Varghese N."/>
            <person name="Submissions S."/>
        </authorList>
    </citation>
    <scope>NUCLEOTIDE SEQUENCE [LARGE SCALE GENOMIC DNA]</scope>
    <source>
        <strain evidence="13">JKS000234</strain>
    </source>
</reference>
<evidence type="ECO:0000256" key="3">
    <source>
        <dbReference type="ARBA" id="ARBA00022448"/>
    </source>
</evidence>
<feature type="transmembrane region" description="Helical" evidence="10">
    <location>
        <begin position="338"/>
        <end position="360"/>
    </location>
</feature>
<evidence type="ECO:0000256" key="1">
    <source>
        <dbReference type="ARBA" id="ARBA00004651"/>
    </source>
</evidence>
<evidence type="ECO:0000256" key="4">
    <source>
        <dbReference type="ARBA" id="ARBA00022475"/>
    </source>
</evidence>
<dbReference type="Proteomes" id="UP000219271">
    <property type="component" value="Unassembled WGS sequence"/>
</dbReference>